<comment type="similarity">
    <text evidence="3">Belongs to the ferredoxin thioredoxin reductase beta subunit family.</text>
</comment>
<dbReference type="GO" id="GO:0016730">
    <property type="term" value="F:oxidoreductase activity, acting on iron-sulfur proteins as donors"/>
    <property type="evidence" value="ECO:0007669"/>
    <property type="project" value="InterPro"/>
</dbReference>
<dbReference type="AlphaFoldDB" id="A0A4Q0YG96"/>
<evidence type="ECO:0000256" key="10">
    <source>
        <dbReference type="ARBA" id="ARBA00023157"/>
    </source>
</evidence>
<keyword evidence="10" id="KW-1015">Disulfide bond</keyword>
<evidence type="ECO:0000256" key="6">
    <source>
        <dbReference type="ARBA" id="ARBA00022723"/>
    </source>
</evidence>
<organism evidence="15 16">
    <name type="scientific">Halarcobacter ebronensis</name>
    <dbReference type="NCBI Taxonomy" id="1462615"/>
    <lineage>
        <taxon>Bacteria</taxon>
        <taxon>Pseudomonadati</taxon>
        <taxon>Campylobacterota</taxon>
        <taxon>Epsilonproteobacteria</taxon>
        <taxon>Campylobacterales</taxon>
        <taxon>Arcobacteraceae</taxon>
        <taxon>Halarcobacter</taxon>
    </lineage>
</organism>
<dbReference type="EC" id="1.8.7.2" evidence="4"/>
<evidence type="ECO:0000313" key="16">
    <source>
        <dbReference type="Proteomes" id="UP000290172"/>
    </source>
</evidence>
<dbReference type="RefSeq" id="WP_128978775.1">
    <property type="nucleotide sequence ID" value="NZ_PDKJ01000002.1"/>
</dbReference>
<protein>
    <recommendedName>
        <fullName evidence="4">ferredoxin:thioredoxin reductase</fullName>
        <ecNumber evidence="4">1.8.7.2</ecNumber>
    </recommendedName>
    <alternativeName>
        <fullName evidence="12">Ferredoxin-thioredoxin reductase subunit B</fullName>
    </alternativeName>
</protein>
<dbReference type="SUPFAM" id="SSF57662">
    <property type="entry name" value="Ferredoxin thioredoxin reductase (FTR), catalytic beta chain"/>
    <property type="match status" value="1"/>
</dbReference>
<comment type="caution">
    <text evidence="15">The sequence shown here is derived from an EMBL/GenBank/DDBJ whole genome shotgun (WGS) entry which is preliminary data.</text>
</comment>
<evidence type="ECO:0000256" key="8">
    <source>
        <dbReference type="ARBA" id="ARBA00023004"/>
    </source>
</evidence>
<dbReference type="Gene3D" id="3.90.460.10">
    <property type="entry name" value="Ferredoxin thioredoxin reductase catalytic beta subunit"/>
    <property type="match status" value="1"/>
</dbReference>
<dbReference type="PANTHER" id="PTHR35113:SF1">
    <property type="entry name" value="FERREDOXIN-THIOREDOXIN REDUCTASE CATALYTIC CHAIN, CHLOROPLASTIC"/>
    <property type="match status" value="1"/>
</dbReference>
<evidence type="ECO:0000256" key="5">
    <source>
        <dbReference type="ARBA" id="ARBA00022485"/>
    </source>
</evidence>
<gene>
    <name evidence="15" type="ORF">CRV08_02595</name>
</gene>
<dbReference type="InterPro" id="IPR036873">
    <property type="entry name" value="Rhodanese-like_dom_sf"/>
</dbReference>
<evidence type="ECO:0000256" key="12">
    <source>
        <dbReference type="ARBA" id="ARBA00030295"/>
    </source>
</evidence>
<evidence type="ECO:0000256" key="3">
    <source>
        <dbReference type="ARBA" id="ARBA00007941"/>
    </source>
</evidence>
<dbReference type="SUPFAM" id="SSF52821">
    <property type="entry name" value="Rhodanese/Cell cycle control phosphatase"/>
    <property type="match status" value="1"/>
</dbReference>
<evidence type="ECO:0000256" key="11">
    <source>
        <dbReference type="ARBA" id="ARBA00026011"/>
    </source>
</evidence>
<dbReference type="SMART" id="SM00450">
    <property type="entry name" value="RHOD"/>
    <property type="match status" value="1"/>
</dbReference>
<dbReference type="CDD" id="cd00158">
    <property type="entry name" value="RHOD"/>
    <property type="match status" value="1"/>
</dbReference>
<comment type="cofactor">
    <cofactor evidence="1">
        <name>[4Fe-4S] cluster</name>
        <dbReference type="ChEBI" id="CHEBI:49883"/>
    </cofactor>
</comment>
<evidence type="ECO:0000256" key="1">
    <source>
        <dbReference type="ARBA" id="ARBA00001966"/>
    </source>
</evidence>
<keyword evidence="6" id="KW-0479">Metal-binding</keyword>
<evidence type="ECO:0000313" key="15">
    <source>
        <dbReference type="EMBL" id="RXJ69612.1"/>
    </source>
</evidence>
<dbReference type="Proteomes" id="UP000290172">
    <property type="component" value="Unassembled WGS sequence"/>
</dbReference>
<keyword evidence="9" id="KW-0411">Iron-sulfur</keyword>
<keyword evidence="7" id="KW-0560">Oxidoreductase</keyword>
<dbReference type="InterPro" id="IPR004209">
    <property type="entry name" value="FTR_bsu"/>
</dbReference>
<evidence type="ECO:0000256" key="2">
    <source>
        <dbReference type="ARBA" id="ARBA00003945"/>
    </source>
</evidence>
<dbReference type="Pfam" id="PF02943">
    <property type="entry name" value="FeThRed_B"/>
    <property type="match status" value="1"/>
</dbReference>
<dbReference type="PROSITE" id="PS50206">
    <property type="entry name" value="RHODANESE_3"/>
    <property type="match status" value="1"/>
</dbReference>
<dbReference type="Gene3D" id="3.40.250.10">
    <property type="entry name" value="Rhodanese-like domain"/>
    <property type="match status" value="1"/>
</dbReference>
<keyword evidence="8" id="KW-0408">Iron</keyword>
<feature type="domain" description="Rhodanese" evidence="14">
    <location>
        <begin position="157"/>
        <end position="248"/>
    </location>
</feature>
<dbReference type="PANTHER" id="PTHR35113">
    <property type="entry name" value="FERREDOXIN-THIOREDOXIN REDUCTASE CATALYTIC CHAIN, CHLOROPLASTIC"/>
    <property type="match status" value="1"/>
</dbReference>
<name>A0A4Q0YG96_9BACT</name>
<dbReference type="Pfam" id="PF00581">
    <property type="entry name" value="Rhodanese"/>
    <property type="match status" value="1"/>
</dbReference>
<evidence type="ECO:0000256" key="7">
    <source>
        <dbReference type="ARBA" id="ARBA00023002"/>
    </source>
</evidence>
<keyword evidence="15" id="KW-0808">Transferase</keyword>
<evidence type="ECO:0000256" key="13">
    <source>
        <dbReference type="ARBA" id="ARBA00048150"/>
    </source>
</evidence>
<dbReference type="GO" id="GO:0051539">
    <property type="term" value="F:4 iron, 4 sulfur cluster binding"/>
    <property type="evidence" value="ECO:0007669"/>
    <property type="project" value="UniProtKB-KW"/>
</dbReference>
<dbReference type="InterPro" id="IPR001763">
    <property type="entry name" value="Rhodanese-like_dom"/>
</dbReference>
<accession>A0A4Q0YG96</accession>
<dbReference type="GO" id="GO:0046872">
    <property type="term" value="F:metal ion binding"/>
    <property type="evidence" value="ECO:0007669"/>
    <property type="project" value="UniProtKB-KW"/>
</dbReference>
<comment type="subunit">
    <text evidence="11">Heterodimer of subunit A (variable subunit) and subunit B (catalytic subunit). Heterodimeric FTR forms a complex with ferredoxin and thioredoxin.</text>
</comment>
<evidence type="ECO:0000256" key="4">
    <source>
        <dbReference type="ARBA" id="ARBA00012358"/>
    </source>
</evidence>
<keyword evidence="5" id="KW-0004">4Fe-4S</keyword>
<dbReference type="InterPro" id="IPR036644">
    <property type="entry name" value="FTR_bsu_sf"/>
</dbReference>
<dbReference type="GO" id="GO:0016740">
    <property type="term" value="F:transferase activity"/>
    <property type="evidence" value="ECO:0007669"/>
    <property type="project" value="UniProtKB-KW"/>
</dbReference>
<evidence type="ECO:0000259" key="14">
    <source>
        <dbReference type="PROSITE" id="PS50206"/>
    </source>
</evidence>
<proteinExistence type="inferred from homology"/>
<dbReference type="EMBL" id="PDKJ01000002">
    <property type="protein sequence ID" value="RXJ69612.1"/>
    <property type="molecule type" value="Genomic_DNA"/>
</dbReference>
<evidence type="ECO:0000256" key="9">
    <source>
        <dbReference type="ARBA" id="ARBA00023014"/>
    </source>
</evidence>
<sequence length="249" mass="28540">MIRKIDIESDEFQTELELTKQFTNKVCEEHGFFYNPEDDVNESIQMGLTRNKLIYGKRYCPCFMVVGETQEEKDKADNRLCPCTPALTKEIPSKGHCHCAIFCTKEYVDDVLAQQTPQIEEKKHSLGLTKKQCEDLLLKPEVNAAEVEALLEARSLGFVDFLLVDTREWMEWIGGRIEGTDYLVPTTSFYQSLEQIENKKETPIILYCHSGSRSAYCQRIMLSSGFKTVINLDYGIMTYQGEIVAGEEK</sequence>
<reference evidence="15 16" key="1">
    <citation type="submission" date="2017-10" db="EMBL/GenBank/DDBJ databases">
        <title>Genomics of the genus Arcobacter.</title>
        <authorList>
            <person name="Perez-Cataluna A."/>
            <person name="Figueras M.J."/>
        </authorList>
    </citation>
    <scope>NUCLEOTIDE SEQUENCE [LARGE SCALE GENOMIC DNA]</scope>
    <source>
        <strain evidence="15 16">CECT 8993</strain>
    </source>
</reference>
<comment type="function">
    <text evidence="2">Catalytic subunit of the ferredoxin-thioredoxin reductase (FTR), which catalyzes the two-electron reduction of thioredoxins by the electrons provided by reduced ferredoxin.</text>
</comment>
<comment type="catalytic activity">
    <reaction evidence="13">
        <text>[thioredoxin]-disulfide + 2 reduced [2Fe-2S]-[ferredoxin] + 2 H(+) = [thioredoxin]-dithiol + 2 oxidized [2Fe-2S]-[ferredoxin]</text>
        <dbReference type="Rhea" id="RHEA:42336"/>
        <dbReference type="Rhea" id="RHEA-COMP:10000"/>
        <dbReference type="Rhea" id="RHEA-COMP:10001"/>
        <dbReference type="Rhea" id="RHEA-COMP:10698"/>
        <dbReference type="Rhea" id="RHEA-COMP:10700"/>
        <dbReference type="ChEBI" id="CHEBI:15378"/>
        <dbReference type="ChEBI" id="CHEBI:29950"/>
        <dbReference type="ChEBI" id="CHEBI:33737"/>
        <dbReference type="ChEBI" id="CHEBI:33738"/>
        <dbReference type="ChEBI" id="CHEBI:50058"/>
        <dbReference type="EC" id="1.8.7.2"/>
    </reaction>
</comment>